<dbReference type="EMBL" id="JALKII010000013">
    <property type="protein sequence ID" value="MCK0538748.1"/>
    <property type="molecule type" value="Genomic_DNA"/>
</dbReference>
<dbReference type="SUPFAM" id="SSF53756">
    <property type="entry name" value="UDP-Glycosyltransferase/glycogen phosphorylase"/>
    <property type="match status" value="1"/>
</dbReference>
<comment type="similarity">
    <text evidence="9">Belongs to the glycosyltransferase 9 family.</text>
</comment>
<keyword evidence="6" id="KW-0808">Transferase</keyword>
<evidence type="ECO:0000256" key="9">
    <source>
        <dbReference type="ARBA" id="ARBA00043995"/>
    </source>
</evidence>
<evidence type="ECO:0000256" key="5">
    <source>
        <dbReference type="ARBA" id="ARBA00022676"/>
    </source>
</evidence>
<dbReference type="Pfam" id="PF01075">
    <property type="entry name" value="Glyco_transf_9"/>
    <property type="match status" value="1"/>
</dbReference>
<evidence type="ECO:0000256" key="3">
    <source>
        <dbReference type="ARBA" id="ARBA00022475"/>
    </source>
</evidence>
<keyword evidence="8" id="KW-0472">Membrane</keyword>
<dbReference type="InterPro" id="IPR051199">
    <property type="entry name" value="LPS_LOS_Heptosyltrfase"/>
</dbReference>
<evidence type="ECO:0000256" key="7">
    <source>
        <dbReference type="ARBA" id="ARBA00022985"/>
    </source>
</evidence>
<reference evidence="14" key="1">
    <citation type="submission" date="2022-04" db="EMBL/GenBank/DDBJ databases">
        <title>Alcanivorax sp. CY1518 draft genome sequence.</title>
        <authorList>
            <person name="Zhao G."/>
            <person name="An M."/>
        </authorList>
    </citation>
    <scope>NUCLEOTIDE SEQUENCE</scope>
    <source>
        <strain evidence="14">CY1518</strain>
    </source>
</reference>
<comment type="subcellular location">
    <subcellularLocation>
        <location evidence="1">Cell inner membrane</location>
        <topology evidence="1">Peripheral membrane protein</topology>
        <orientation evidence="1">Cytoplasmic side</orientation>
    </subcellularLocation>
</comment>
<keyword evidence="4" id="KW-0997">Cell inner membrane</keyword>
<dbReference type="RefSeq" id="WP_246953665.1">
    <property type="nucleotide sequence ID" value="NZ_JALKII010000013.1"/>
</dbReference>
<keyword evidence="7" id="KW-0448">Lipopolysaccharide biosynthesis</keyword>
<accession>A0ABT0EA72</accession>
<evidence type="ECO:0000256" key="1">
    <source>
        <dbReference type="ARBA" id="ARBA00004515"/>
    </source>
</evidence>
<evidence type="ECO:0000256" key="4">
    <source>
        <dbReference type="ARBA" id="ARBA00022519"/>
    </source>
</evidence>
<evidence type="ECO:0000256" key="12">
    <source>
        <dbReference type="ARBA" id="ARBA00044330"/>
    </source>
</evidence>
<evidence type="ECO:0000313" key="14">
    <source>
        <dbReference type="EMBL" id="MCK0538748.1"/>
    </source>
</evidence>
<gene>
    <name evidence="14" type="primary">waaC</name>
    <name evidence="14" type="ORF">MU846_13620</name>
</gene>
<evidence type="ECO:0000256" key="11">
    <source>
        <dbReference type="ARBA" id="ARBA00044190"/>
    </source>
</evidence>
<evidence type="ECO:0000256" key="6">
    <source>
        <dbReference type="ARBA" id="ARBA00022679"/>
    </source>
</evidence>
<proteinExistence type="inferred from homology"/>
<dbReference type="InterPro" id="IPR002201">
    <property type="entry name" value="Glyco_trans_9"/>
</dbReference>
<evidence type="ECO:0000313" key="15">
    <source>
        <dbReference type="Proteomes" id="UP001165524"/>
    </source>
</evidence>
<dbReference type="PANTHER" id="PTHR30160:SF19">
    <property type="entry name" value="LIPOPOLYSACCHARIDE HEPTOSYLTRANSFERASE 1"/>
    <property type="match status" value="1"/>
</dbReference>
<name>A0ABT0EA72_9GAMM</name>
<dbReference type="CDD" id="cd03789">
    <property type="entry name" value="GT9_LPS_heptosyltransferase"/>
    <property type="match status" value="1"/>
</dbReference>
<comment type="catalytic activity">
    <reaction evidence="13">
        <text>an alpha-Kdo-(2-&gt;4)-alpha-Kdo-(2-&gt;6)-lipid A + ADP-L-glycero-beta-D-manno-heptose = an L-alpha-D-Hep-(1-&gt;5)-[alpha-Kdo-(2-&gt;4)]-alpha-Kdo-(2-&gt;6)-lipid A + ADP + H(+)</text>
        <dbReference type="Rhea" id="RHEA:74067"/>
        <dbReference type="ChEBI" id="CHEBI:15378"/>
        <dbReference type="ChEBI" id="CHEBI:61506"/>
        <dbReference type="ChEBI" id="CHEBI:176431"/>
        <dbReference type="ChEBI" id="CHEBI:193068"/>
        <dbReference type="ChEBI" id="CHEBI:456216"/>
        <dbReference type="EC" id="2.4.99.23"/>
    </reaction>
</comment>
<evidence type="ECO:0000256" key="10">
    <source>
        <dbReference type="ARBA" id="ARBA00044041"/>
    </source>
</evidence>
<dbReference type="Proteomes" id="UP001165524">
    <property type="component" value="Unassembled WGS sequence"/>
</dbReference>
<comment type="caution">
    <text evidence="14">The sequence shown here is derived from an EMBL/GenBank/DDBJ whole genome shotgun (WGS) entry which is preliminary data.</text>
</comment>
<sequence>MKRVLLIKTSSMGDVIHTLPALTDAAQAVPGIRFDWVVEAAFADIAARHPAVGKVIPCELRRWRKHPLKARASGEWQAFREQVSAPGYDAVIDAQGLLKSAFVTRLAKPPRYGLDRASARESLSALALDHPLAVARGQHAVTRTRQLFAQALGYALPPDTPPDYGLPRPAPPRPLAQPAELVFCHGTTWPTKHYPQAYWRELAALACNAGHRVYLPWGNEAEQQRAQRIAHGMPQCEVLPPMTLAALTDAFLRWDGFIAVDTGLAHLAAAAGMTGVGLYGPTDPALTGVLGPRAHSLSAQFPCAPCVQERCTYRGESGQGVEPPCFSNLPPERVWEALLSSRAEMGPAV</sequence>
<organism evidence="14 15">
    <name type="scientific">Alcanivorax quisquiliarum</name>
    <dbReference type="NCBI Taxonomy" id="2933565"/>
    <lineage>
        <taxon>Bacteria</taxon>
        <taxon>Pseudomonadati</taxon>
        <taxon>Pseudomonadota</taxon>
        <taxon>Gammaproteobacteria</taxon>
        <taxon>Oceanospirillales</taxon>
        <taxon>Alcanivoracaceae</taxon>
        <taxon>Alcanivorax</taxon>
    </lineage>
</organism>
<keyword evidence="5" id="KW-0328">Glycosyltransferase</keyword>
<dbReference type="PANTHER" id="PTHR30160">
    <property type="entry name" value="TETRAACYLDISACCHARIDE 4'-KINASE-RELATED"/>
    <property type="match status" value="1"/>
</dbReference>
<protein>
    <recommendedName>
        <fullName evidence="11">Lipopolysaccharide heptosyltransferase 1</fullName>
        <ecNumber evidence="10">2.4.99.23</ecNumber>
    </recommendedName>
    <alternativeName>
        <fullName evidence="12">ADP-heptose:lipopolysaccharide heptosyltransferase I</fullName>
    </alternativeName>
</protein>
<keyword evidence="15" id="KW-1185">Reference proteome</keyword>
<dbReference type="EC" id="2.4.99.23" evidence="10"/>
<keyword evidence="3" id="KW-1003">Cell membrane</keyword>
<evidence type="ECO:0000256" key="2">
    <source>
        <dbReference type="ARBA" id="ARBA00004713"/>
    </source>
</evidence>
<dbReference type="Gene3D" id="3.40.50.2000">
    <property type="entry name" value="Glycogen Phosphorylase B"/>
    <property type="match status" value="2"/>
</dbReference>
<dbReference type="InterPro" id="IPR011908">
    <property type="entry name" value="LipoPS_heptosylTferase-I"/>
</dbReference>
<evidence type="ECO:0000256" key="8">
    <source>
        <dbReference type="ARBA" id="ARBA00023136"/>
    </source>
</evidence>
<evidence type="ECO:0000256" key="13">
    <source>
        <dbReference type="ARBA" id="ARBA00049201"/>
    </source>
</evidence>
<dbReference type="NCBIfam" id="TIGR02193">
    <property type="entry name" value="heptsyl_trn_I"/>
    <property type="match status" value="1"/>
</dbReference>
<comment type="pathway">
    <text evidence="2">Bacterial outer membrane biogenesis; LPS core biosynthesis.</text>
</comment>